<feature type="signal peptide" evidence="1">
    <location>
        <begin position="1"/>
        <end position="26"/>
    </location>
</feature>
<dbReference type="SUPFAM" id="SSF52266">
    <property type="entry name" value="SGNH hydrolase"/>
    <property type="match status" value="1"/>
</dbReference>
<reference evidence="4" key="1">
    <citation type="submission" date="2018-11" db="EMBL/GenBank/DDBJ databases">
        <title>Chitinophaga lutea sp.nov., isolate from arsenic contaminated soil.</title>
        <authorList>
            <person name="Zong Y."/>
        </authorList>
    </citation>
    <scope>NUCLEOTIDE SEQUENCE [LARGE SCALE GENOMIC DNA]</scope>
    <source>
        <strain evidence="4">YLT18</strain>
    </source>
</reference>
<dbReference type="PANTHER" id="PTHR14209:SF19">
    <property type="entry name" value="ISOAMYL ACETATE-HYDROLYZING ESTERASE 1 HOMOLOG"/>
    <property type="match status" value="1"/>
</dbReference>
<dbReference type="EMBL" id="RMBX01000012">
    <property type="protein sequence ID" value="RPD39086.1"/>
    <property type="molecule type" value="Genomic_DNA"/>
</dbReference>
<protein>
    <recommendedName>
        <fullName evidence="2">SGNH hydrolase-type esterase domain-containing protein</fullName>
    </recommendedName>
</protein>
<evidence type="ECO:0000259" key="2">
    <source>
        <dbReference type="Pfam" id="PF13472"/>
    </source>
</evidence>
<sequence length="403" mass="45324">MNISRRICKGLIWFWFFTGSCTAAFAQRHHLYNDTSLYRVYGLLQQKEEKVIPILHLGDSHVQAGFFPNAVRDRLQGEFGDAGQGWVFPYNLAGTNGPDDYRWSSFFRWNGDRMVDRNLGQWPGPGGIMISRQQGMSLLTFSGKPVKCLKLWYEGGEGLPEANAGEDHPAAGEAMVYEGEPVMAAKEVKVCMDSVVSGISLRFPSISRFYGAVAENGKPGILYHAIGINGAQFSHYNQFEGKITASQMEILKPALVIISLGTNEAFGGISAVQLRQEIGKMMEVMKSLAPEARFIFTTPPSGMMKKRQVPYKKKGKKRTYYRVSYVKVPQATTLRDAMITLCDENGWAYWDLYEAMKADKRFARAWSGDHVHFNAYGYNLQGQLLAEAVLDSFQQWNKQKSKP</sequence>
<proteinExistence type="predicted"/>
<evidence type="ECO:0000256" key="1">
    <source>
        <dbReference type="SAM" id="SignalP"/>
    </source>
</evidence>
<dbReference type="InterPro" id="IPR036514">
    <property type="entry name" value="SGNH_hydro_sf"/>
</dbReference>
<evidence type="ECO:0000313" key="3">
    <source>
        <dbReference type="EMBL" id="RPD39086.1"/>
    </source>
</evidence>
<keyword evidence="4" id="KW-1185">Reference proteome</keyword>
<dbReference type="RefSeq" id="WP_120518237.1">
    <property type="nucleotide sequence ID" value="NZ_QXZY01000012.1"/>
</dbReference>
<feature type="chain" id="PRO_5018187643" description="SGNH hydrolase-type esterase domain-containing protein" evidence="1">
    <location>
        <begin position="27"/>
        <end position="403"/>
    </location>
</feature>
<name>A0A3N4MBE4_9BACT</name>
<dbReference type="InterPro" id="IPR045136">
    <property type="entry name" value="Iah1-like"/>
</dbReference>
<dbReference type="OrthoDB" id="9764375at2"/>
<evidence type="ECO:0000313" key="4">
    <source>
        <dbReference type="Proteomes" id="UP000279089"/>
    </source>
</evidence>
<dbReference type="PANTHER" id="PTHR14209">
    <property type="entry name" value="ISOAMYL ACETATE-HYDROLYZING ESTERASE 1"/>
    <property type="match status" value="1"/>
</dbReference>
<dbReference type="Gene3D" id="2.60.120.1360">
    <property type="match status" value="1"/>
</dbReference>
<organism evidence="3 4">
    <name type="scientific">Chitinophaga barathri</name>
    <dbReference type="NCBI Taxonomy" id="1647451"/>
    <lineage>
        <taxon>Bacteria</taxon>
        <taxon>Pseudomonadati</taxon>
        <taxon>Bacteroidota</taxon>
        <taxon>Chitinophagia</taxon>
        <taxon>Chitinophagales</taxon>
        <taxon>Chitinophagaceae</taxon>
        <taxon>Chitinophaga</taxon>
    </lineage>
</organism>
<dbReference type="AlphaFoldDB" id="A0A3N4MBE4"/>
<accession>A0A3N4MBE4</accession>
<dbReference type="GO" id="GO:0016788">
    <property type="term" value="F:hydrolase activity, acting on ester bonds"/>
    <property type="evidence" value="ECO:0007669"/>
    <property type="project" value="UniProtKB-ARBA"/>
</dbReference>
<dbReference type="InterPro" id="IPR013830">
    <property type="entry name" value="SGNH_hydro"/>
</dbReference>
<dbReference type="Proteomes" id="UP000279089">
    <property type="component" value="Unassembled WGS sequence"/>
</dbReference>
<dbReference type="Gene3D" id="3.40.50.1110">
    <property type="entry name" value="SGNH hydrolase"/>
    <property type="match status" value="1"/>
</dbReference>
<dbReference type="Pfam" id="PF13472">
    <property type="entry name" value="Lipase_GDSL_2"/>
    <property type="match status" value="1"/>
</dbReference>
<comment type="caution">
    <text evidence="3">The sequence shown here is derived from an EMBL/GenBank/DDBJ whole genome shotgun (WGS) entry which is preliminary data.</text>
</comment>
<gene>
    <name evidence="3" type="ORF">EG028_20930</name>
</gene>
<feature type="domain" description="SGNH hydrolase-type esterase" evidence="2">
    <location>
        <begin position="212"/>
        <end position="379"/>
    </location>
</feature>
<dbReference type="PROSITE" id="PS51257">
    <property type="entry name" value="PROKAR_LIPOPROTEIN"/>
    <property type="match status" value="1"/>
</dbReference>
<keyword evidence="1" id="KW-0732">Signal</keyword>